<evidence type="ECO:0000256" key="4">
    <source>
        <dbReference type="SAM" id="MobiDB-lite"/>
    </source>
</evidence>
<feature type="region of interest" description="Disordered" evidence="4">
    <location>
        <begin position="1"/>
        <end position="209"/>
    </location>
</feature>
<dbReference type="InterPro" id="IPR040168">
    <property type="entry name" value="Not2/3/5"/>
</dbReference>
<dbReference type="Pfam" id="PF04153">
    <property type="entry name" value="NOT2_3_5_C"/>
    <property type="match status" value="1"/>
</dbReference>
<protein>
    <submittedName>
        <fullName evidence="6">Transcriptional regulator</fullName>
    </submittedName>
</protein>
<evidence type="ECO:0000256" key="3">
    <source>
        <dbReference type="ARBA" id="ARBA00023163"/>
    </source>
</evidence>
<dbReference type="Proteomes" id="UP001521184">
    <property type="component" value="Unassembled WGS sequence"/>
</dbReference>
<dbReference type="Gene3D" id="2.30.30.1020">
    <property type="entry name" value="CCR4-NOT complex subunit 2/3/5, C-terminal domain"/>
    <property type="match status" value="1"/>
</dbReference>
<gene>
    <name evidence="6" type="primary">CDC36</name>
    <name evidence="6" type="ORF">SLS58_002169</name>
</gene>
<proteinExistence type="inferred from homology"/>
<keyword evidence="2" id="KW-0805">Transcription regulation</keyword>
<organism evidence="6 7">
    <name type="scientific">Diplodia intermedia</name>
    <dbReference type="NCBI Taxonomy" id="856260"/>
    <lineage>
        <taxon>Eukaryota</taxon>
        <taxon>Fungi</taxon>
        <taxon>Dikarya</taxon>
        <taxon>Ascomycota</taxon>
        <taxon>Pezizomycotina</taxon>
        <taxon>Dothideomycetes</taxon>
        <taxon>Dothideomycetes incertae sedis</taxon>
        <taxon>Botryosphaeriales</taxon>
        <taxon>Botryosphaeriaceae</taxon>
        <taxon>Diplodia</taxon>
    </lineage>
</organism>
<feature type="domain" description="NOT2/NOT3/NOT5 C-terminal" evidence="5">
    <location>
        <begin position="266"/>
        <end position="378"/>
    </location>
</feature>
<evidence type="ECO:0000256" key="1">
    <source>
        <dbReference type="ARBA" id="ARBA00007682"/>
    </source>
</evidence>
<dbReference type="EMBL" id="JAKEKT020000009">
    <property type="protein sequence ID" value="KAL1648415.1"/>
    <property type="molecule type" value="Genomic_DNA"/>
</dbReference>
<evidence type="ECO:0000259" key="5">
    <source>
        <dbReference type="Pfam" id="PF04153"/>
    </source>
</evidence>
<comment type="caution">
    <text evidence="6">The sequence shown here is derived from an EMBL/GenBank/DDBJ whole genome shotgun (WGS) entry which is preliminary data.</text>
</comment>
<evidence type="ECO:0000256" key="2">
    <source>
        <dbReference type="ARBA" id="ARBA00023015"/>
    </source>
</evidence>
<feature type="compositionally biased region" description="Polar residues" evidence="4">
    <location>
        <begin position="193"/>
        <end position="209"/>
    </location>
</feature>
<feature type="compositionally biased region" description="Basic and acidic residues" evidence="4">
    <location>
        <begin position="61"/>
        <end position="70"/>
    </location>
</feature>
<evidence type="ECO:0000313" key="6">
    <source>
        <dbReference type="EMBL" id="KAL1648415.1"/>
    </source>
</evidence>
<feature type="compositionally biased region" description="Basic and acidic residues" evidence="4">
    <location>
        <begin position="174"/>
        <end position="187"/>
    </location>
</feature>
<accession>A0ABR3TZV5</accession>
<dbReference type="InterPro" id="IPR007282">
    <property type="entry name" value="NOT2/3/5_C"/>
</dbReference>
<dbReference type="InterPro" id="IPR038635">
    <property type="entry name" value="CCR4-NOT_su2/3/5_C_sf"/>
</dbReference>
<dbReference type="PANTHER" id="PTHR23326">
    <property type="entry name" value="CCR4 NOT-RELATED"/>
    <property type="match status" value="1"/>
</dbReference>
<keyword evidence="7" id="KW-1185">Reference proteome</keyword>
<keyword evidence="3" id="KW-0804">Transcription</keyword>
<reference evidence="6 7" key="1">
    <citation type="journal article" date="2023" name="Plant Dis.">
        <title>First Report of Diplodia intermedia Causing Canker and Dieback Diseases on Apple Trees in Canada.</title>
        <authorList>
            <person name="Ellouze W."/>
            <person name="Ilyukhin E."/>
            <person name="Sulman M."/>
            <person name="Ali S."/>
        </authorList>
    </citation>
    <scope>NUCLEOTIDE SEQUENCE [LARGE SCALE GENOMIC DNA]</scope>
    <source>
        <strain evidence="6 7">M45-28</strain>
    </source>
</reference>
<name>A0ABR3TZV5_9PEZI</name>
<evidence type="ECO:0000313" key="7">
    <source>
        <dbReference type="Proteomes" id="UP001521184"/>
    </source>
</evidence>
<comment type="similarity">
    <text evidence="1">Belongs to the CNOT2/3/5 family.</text>
</comment>
<feature type="compositionally biased region" description="Polar residues" evidence="4">
    <location>
        <begin position="13"/>
        <end position="59"/>
    </location>
</feature>
<sequence>MSSFAQTIGGGSQSHTPLDPSQAQAIWSNPNIRTAQHTPVQRAQGQGATPQPPSAQANRPQPEHQQRAQDEPSSAHSQYGGAMDDYRFGGQSGVGQLSGATQQQQQVNIEEFPPLGGGGGGDLGQDRRTGMIQNAAYGGGSPFGNNVHQGRNGMVSPVESQQDSVSERIGGTVLREDRTAAERRAREASTTSFGSQPVQPPSKSGSISHVEQTRLSQMSEIDRFGLPGLLAMIPPDSQDHSSLAVGQDLTVLGLDLNRPDNSPLYPTFGSPFAEAGSRPVIPDFSLPAAYTVTNVPPLHTKMPSFSDETLFAIFYQYPRDILQEAAAQELFNRDWRWHKELRQWMMKDNTFPQPQRISEKSERGCYIFFDVNNWRRERVSNPLIPCALQIVLISERT</sequence>